<keyword evidence="2" id="KW-0274">FAD</keyword>
<dbReference type="Gene3D" id="3.50.50.60">
    <property type="entry name" value="FAD/NAD(P)-binding domain"/>
    <property type="match status" value="2"/>
</dbReference>
<dbReference type="Pfam" id="PF07992">
    <property type="entry name" value="Pyr_redox_2"/>
    <property type="match status" value="1"/>
</dbReference>
<dbReference type="InterPro" id="IPR016156">
    <property type="entry name" value="FAD/NAD-linked_Rdtase_dimer_sf"/>
</dbReference>
<dbReference type="SUPFAM" id="SSF55424">
    <property type="entry name" value="FAD/NAD-linked reductases, dimerisation (C-terminal) domain"/>
    <property type="match status" value="1"/>
</dbReference>
<evidence type="ECO:0000313" key="7">
    <source>
        <dbReference type="Proteomes" id="UP000671868"/>
    </source>
</evidence>
<feature type="domain" description="Sulfide dehydrogenase [flavocytochrome c] flavoprotein chain central" evidence="5">
    <location>
        <begin position="174"/>
        <end position="290"/>
    </location>
</feature>
<dbReference type="Proteomes" id="UP000671868">
    <property type="component" value="Chromosome"/>
</dbReference>
<dbReference type="Pfam" id="PF21706">
    <property type="entry name" value="FCSD_central"/>
    <property type="match status" value="1"/>
</dbReference>
<proteinExistence type="predicted"/>
<organism evidence="6 7">
    <name type="scientific">Billgrantia sulfidoxydans</name>
    <dbReference type="NCBI Taxonomy" id="2733484"/>
    <lineage>
        <taxon>Bacteria</taxon>
        <taxon>Pseudomonadati</taxon>
        <taxon>Pseudomonadota</taxon>
        <taxon>Gammaproteobacteria</taxon>
        <taxon>Oceanospirillales</taxon>
        <taxon>Halomonadaceae</taxon>
        <taxon>Billgrantia</taxon>
    </lineage>
</organism>
<feature type="domain" description="FAD/NAD(P)-binding" evidence="3">
    <location>
        <begin position="43"/>
        <end position="156"/>
    </location>
</feature>
<evidence type="ECO:0000313" key="6">
    <source>
        <dbReference type="EMBL" id="QTP56072.1"/>
    </source>
</evidence>
<feature type="domain" description="Flavocytochrome c sulphide dehydrogenase flavin-binding" evidence="4">
    <location>
        <begin position="365"/>
        <end position="434"/>
    </location>
</feature>
<evidence type="ECO:0000259" key="3">
    <source>
        <dbReference type="Pfam" id="PF07992"/>
    </source>
</evidence>
<dbReference type="InterPro" id="IPR037092">
    <property type="entry name" value="FlavoCytC_S_DH_flav-bd_sf"/>
</dbReference>
<dbReference type="InterPro" id="IPR015323">
    <property type="entry name" value="FlavoCytC_S_DH_flav-bd"/>
</dbReference>
<dbReference type="InterPro" id="IPR023753">
    <property type="entry name" value="FAD/NAD-binding_dom"/>
</dbReference>
<keyword evidence="7" id="KW-1185">Reference proteome</keyword>
<evidence type="ECO:0000256" key="1">
    <source>
        <dbReference type="ARBA" id="ARBA00022630"/>
    </source>
</evidence>
<dbReference type="InterPro" id="IPR006311">
    <property type="entry name" value="TAT_signal"/>
</dbReference>
<dbReference type="Gene3D" id="3.90.760.10">
    <property type="entry name" value="Flavocytochrome c sulphide dehydrogenase, flavin-binding domain"/>
    <property type="match status" value="1"/>
</dbReference>
<dbReference type="PANTHER" id="PTHR43755:SF1">
    <property type="entry name" value="FAD-DEPENDENT PYRIDINE NUCLEOTIDE-DISULPHIDE OXIDOREDUCTASE"/>
    <property type="match status" value="1"/>
</dbReference>
<reference evidence="6 7" key="1">
    <citation type="journal article" date="2021" name="Front. Microbiol.">
        <title>Aerobic Denitrification and Heterotrophic Sulfur Oxidation in the Genus Halomonas Revealed by Six Novel Species Characterizations and Genome-Based Analysis.</title>
        <authorList>
            <person name="Wang L."/>
            <person name="Shao Z."/>
        </authorList>
    </citation>
    <scope>NUCLEOTIDE SEQUENCE [LARGE SCALE GENOMIC DNA]</scope>
    <source>
        <strain evidence="6 7">MCCC 1A11059</strain>
    </source>
</reference>
<dbReference type="InterPro" id="IPR052541">
    <property type="entry name" value="SQRD"/>
</dbReference>
<dbReference type="RefSeq" id="WP_197448259.1">
    <property type="nucleotide sequence ID" value="NZ_CP053381.1"/>
</dbReference>
<evidence type="ECO:0000256" key="2">
    <source>
        <dbReference type="ARBA" id="ARBA00022827"/>
    </source>
</evidence>
<sequence length="438" mass="47334">MTKDCLRPDLDRRRWLKRLGAASLLPLVGGVTPFAIGNRHAGQVVVVGGGFGGTTAAKYLKRANPAIEVILVTPEEVFHTGPFSNLHLGGLRSMDALAHGYDELQDRYGVRVIHATVESADTNAHRVRLSTGRELEYDRLILSPGIDMRWDALEGYTEEAAEKAPHAWRAGPQTELLRTQLLAMEDGGTFVMVVPSAPFRCPSAPYERASLVASYLTRYKPKSKILILDAKDGFSKQALFMEGWERLYGDRIEWVGRSAGGRVTRIDAERREVETELGSVQRAEVLNVIPPQKAGGIAERAGVTDASGWVPVKPETFESQRAEDVFVIGDAAAADPMPKSAFCANAQAKVVAAAVVASLASRPAPEAYWTSACYSLVGPEYGISEVGVYRVRDGAIAEVEGAGGLSPQGASEATRALEAEYATGWYNAICQDTWGTRA</sequence>
<evidence type="ECO:0000259" key="4">
    <source>
        <dbReference type="Pfam" id="PF09242"/>
    </source>
</evidence>
<dbReference type="SUPFAM" id="SSF51905">
    <property type="entry name" value="FAD/NAD(P)-binding domain"/>
    <property type="match status" value="2"/>
</dbReference>
<dbReference type="EMBL" id="CP053381">
    <property type="protein sequence ID" value="QTP56072.1"/>
    <property type="molecule type" value="Genomic_DNA"/>
</dbReference>
<dbReference type="PROSITE" id="PS51318">
    <property type="entry name" value="TAT"/>
    <property type="match status" value="1"/>
</dbReference>
<dbReference type="InterPro" id="IPR049386">
    <property type="entry name" value="FCSD_central"/>
</dbReference>
<dbReference type="InterPro" id="IPR036188">
    <property type="entry name" value="FAD/NAD-bd_sf"/>
</dbReference>
<dbReference type="PANTHER" id="PTHR43755">
    <property type="match status" value="1"/>
</dbReference>
<protein>
    <submittedName>
        <fullName evidence="6">FAD-dependent oxidoreductase</fullName>
    </submittedName>
</protein>
<keyword evidence="1" id="KW-0285">Flavoprotein</keyword>
<dbReference type="Pfam" id="PF09242">
    <property type="entry name" value="FCSD-flav_bind"/>
    <property type="match status" value="1"/>
</dbReference>
<gene>
    <name evidence="6" type="ORF">HNO51_16095</name>
</gene>
<name>A0ABX7W8N2_9GAMM</name>
<evidence type="ECO:0000259" key="5">
    <source>
        <dbReference type="Pfam" id="PF21706"/>
    </source>
</evidence>
<accession>A0ABX7W8N2</accession>